<dbReference type="InterPro" id="IPR003819">
    <property type="entry name" value="TauD/TfdA-like"/>
</dbReference>
<comment type="similarity">
    <text evidence="2">Belongs to the TfdA dioxygenase family.</text>
</comment>
<dbReference type="PANTHER" id="PTHR30468:SF10">
    <property type="entry name" value="TAUD_TFDA-LIKE DOMAIN-CONTAINING PROTEIN"/>
    <property type="match status" value="1"/>
</dbReference>
<dbReference type="EMBL" id="JAVRQU010000001">
    <property type="protein sequence ID" value="KAK5707893.1"/>
    <property type="molecule type" value="Genomic_DNA"/>
</dbReference>
<evidence type="ECO:0000256" key="6">
    <source>
        <dbReference type="ARBA" id="ARBA00023004"/>
    </source>
</evidence>
<dbReference type="GO" id="GO:0046872">
    <property type="term" value="F:metal ion binding"/>
    <property type="evidence" value="ECO:0007669"/>
    <property type="project" value="UniProtKB-KW"/>
</dbReference>
<keyword evidence="6" id="KW-0408">Iron</keyword>
<dbReference type="InterPro" id="IPR051323">
    <property type="entry name" value="AtsK-like"/>
</dbReference>
<evidence type="ECO:0000256" key="5">
    <source>
        <dbReference type="ARBA" id="ARBA00023002"/>
    </source>
</evidence>
<evidence type="ECO:0000256" key="2">
    <source>
        <dbReference type="ARBA" id="ARBA00005896"/>
    </source>
</evidence>
<organism evidence="8 9">
    <name type="scientific">Elasticomyces elasticus</name>
    <dbReference type="NCBI Taxonomy" id="574655"/>
    <lineage>
        <taxon>Eukaryota</taxon>
        <taxon>Fungi</taxon>
        <taxon>Dikarya</taxon>
        <taxon>Ascomycota</taxon>
        <taxon>Pezizomycotina</taxon>
        <taxon>Dothideomycetes</taxon>
        <taxon>Dothideomycetidae</taxon>
        <taxon>Mycosphaerellales</taxon>
        <taxon>Teratosphaeriaceae</taxon>
        <taxon>Elasticomyces</taxon>
    </lineage>
</organism>
<dbReference type="AlphaFoldDB" id="A0AAN7WHB7"/>
<dbReference type="GO" id="GO:0005737">
    <property type="term" value="C:cytoplasm"/>
    <property type="evidence" value="ECO:0007669"/>
    <property type="project" value="TreeGrafter"/>
</dbReference>
<sequence>MAPGPIATEHIHDGVSQVSLKDSVGNGTKSRYETDGPLISNGALDHLESSDLTPVIGREFPTTNLVKLINSPNADELLRELAYTISSESEVGEVREADQEISTITSKLFQKIYSQQGEDTVCEKKQSSNQWHAGISFEPVPADYTSLRLIRLPTTGGDTLWASGYEIYDRLSPQYQKFLEGLTATFAQPGFIAAA</sequence>
<dbReference type="Pfam" id="PF02668">
    <property type="entry name" value="TauD"/>
    <property type="match status" value="1"/>
</dbReference>
<accession>A0AAN7WHB7</accession>
<comment type="caution">
    <text evidence="8">The sequence shown here is derived from an EMBL/GenBank/DDBJ whole genome shotgun (WGS) entry which is preliminary data.</text>
</comment>
<keyword evidence="3" id="KW-0479">Metal-binding</keyword>
<evidence type="ECO:0000259" key="7">
    <source>
        <dbReference type="Pfam" id="PF02668"/>
    </source>
</evidence>
<evidence type="ECO:0000313" key="9">
    <source>
        <dbReference type="Proteomes" id="UP001310594"/>
    </source>
</evidence>
<evidence type="ECO:0000256" key="1">
    <source>
        <dbReference type="ARBA" id="ARBA00001954"/>
    </source>
</evidence>
<dbReference type="Gene3D" id="3.60.130.10">
    <property type="entry name" value="Clavaminate synthase-like"/>
    <property type="match status" value="1"/>
</dbReference>
<gene>
    <name evidence="8" type="ORF">LTR97_000432</name>
</gene>
<dbReference type="GO" id="GO:0016706">
    <property type="term" value="F:2-oxoglutarate-dependent dioxygenase activity"/>
    <property type="evidence" value="ECO:0007669"/>
    <property type="project" value="TreeGrafter"/>
</dbReference>
<name>A0AAN7WHB7_9PEZI</name>
<evidence type="ECO:0000256" key="3">
    <source>
        <dbReference type="ARBA" id="ARBA00022723"/>
    </source>
</evidence>
<reference evidence="8" key="1">
    <citation type="submission" date="2023-08" db="EMBL/GenBank/DDBJ databases">
        <title>Black Yeasts Isolated from many extreme environments.</title>
        <authorList>
            <person name="Coleine C."/>
            <person name="Stajich J.E."/>
            <person name="Selbmann L."/>
        </authorList>
    </citation>
    <scope>NUCLEOTIDE SEQUENCE</scope>
    <source>
        <strain evidence="8">CCFEE 5810</strain>
    </source>
</reference>
<dbReference type="PANTHER" id="PTHR30468">
    <property type="entry name" value="ALPHA-KETOGLUTARATE-DEPENDENT SULFONATE DIOXYGENASE"/>
    <property type="match status" value="1"/>
</dbReference>
<keyword evidence="4" id="KW-0223">Dioxygenase</keyword>
<protein>
    <recommendedName>
        <fullName evidence="7">TauD/TfdA-like domain-containing protein</fullName>
    </recommendedName>
</protein>
<dbReference type="SUPFAM" id="SSF51197">
    <property type="entry name" value="Clavaminate synthase-like"/>
    <property type="match status" value="1"/>
</dbReference>
<keyword evidence="5" id="KW-0560">Oxidoreductase</keyword>
<dbReference type="Proteomes" id="UP001310594">
    <property type="component" value="Unassembled WGS sequence"/>
</dbReference>
<comment type="cofactor">
    <cofactor evidence="1">
        <name>Fe(2+)</name>
        <dbReference type="ChEBI" id="CHEBI:29033"/>
    </cofactor>
</comment>
<evidence type="ECO:0000313" key="8">
    <source>
        <dbReference type="EMBL" id="KAK5707893.1"/>
    </source>
</evidence>
<proteinExistence type="inferred from homology"/>
<feature type="domain" description="TauD/TfdA-like" evidence="7">
    <location>
        <begin position="118"/>
        <end position="187"/>
    </location>
</feature>
<evidence type="ECO:0000256" key="4">
    <source>
        <dbReference type="ARBA" id="ARBA00022964"/>
    </source>
</evidence>
<dbReference type="InterPro" id="IPR042098">
    <property type="entry name" value="TauD-like_sf"/>
</dbReference>